<keyword evidence="2" id="KW-1185">Reference proteome</keyword>
<dbReference type="Proteomes" id="UP001472677">
    <property type="component" value="Unassembled WGS sequence"/>
</dbReference>
<organism evidence="1 2">
    <name type="scientific">Hibiscus sabdariffa</name>
    <name type="common">roselle</name>
    <dbReference type="NCBI Taxonomy" id="183260"/>
    <lineage>
        <taxon>Eukaryota</taxon>
        <taxon>Viridiplantae</taxon>
        <taxon>Streptophyta</taxon>
        <taxon>Embryophyta</taxon>
        <taxon>Tracheophyta</taxon>
        <taxon>Spermatophyta</taxon>
        <taxon>Magnoliopsida</taxon>
        <taxon>eudicotyledons</taxon>
        <taxon>Gunneridae</taxon>
        <taxon>Pentapetalae</taxon>
        <taxon>rosids</taxon>
        <taxon>malvids</taxon>
        <taxon>Malvales</taxon>
        <taxon>Malvaceae</taxon>
        <taxon>Malvoideae</taxon>
        <taxon>Hibiscus</taxon>
    </lineage>
</organism>
<gene>
    <name evidence="1" type="ORF">V6N12_025551</name>
</gene>
<sequence>MIRKPAPAKTISRHVLTEWVENVTSQLNTIEMQKIIEPDVSSLIIVNHGGFLEVLLPDHNRMKQGTSTVDLGGLGYTETGTHG</sequence>
<dbReference type="EMBL" id="JBBPBM010000051">
    <property type="protein sequence ID" value="KAK8519516.1"/>
    <property type="molecule type" value="Genomic_DNA"/>
</dbReference>
<comment type="caution">
    <text evidence="1">The sequence shown here is derived from an EMBL/GenBank/DDBJ whole genome shotgun (WGS) entry which is preliminary data.</text>
</comment>
<evidence type="ECO:0000313" key="1">
    <source>
        <dbReference type="EMBL" id="KAK8519516.1"/>
    </source>
</evidence>
<evidence type="ECO:0000313" key="2">
    <source>
        <dbReference type="Proteomes" id="UP001472677"/>
    </source>
</evidence>
<name>A0ABR2CIT1_9ROSI</name>
<proteinExistence type="predicted"/>
<reference evidence="1 2" key="1">
    <citation type="journal article" date="2024" name="G3 (Bethesda)">
        <title>Genome assembly of Hibiscus sabdariffa L. provides insights into metabolisms of medicinal natural products.</title>
        <authorList>
            <person name="Kim T."/>
        </authorList>
    </citation>
    <scope>NUCLEOTIDE SEQUENCE [LARGE SCALE GENOMIC DNA]</scope>
    <source>
        <strain evidence="1">TK-2024</strain>
        <tissue evidence="1">Old leaves</tissue>
    </source>
</reference>
<accession>A0ABR2CIT1</accession>
<protein>
    <submittedName>
        <fullName evidence="1">Uncharacterized protein</fullName>
    </submittedName>
</protein>